<evidence type="ECO:0000256" key="1">
    <source>
        <dbReference type="SAM" id="MobiDB-lite"/>
    </source>
</evidence>
<feature type="region of interest" description="Disordered" evidence="1">
    <location>
        <begin position="49"/>
        <end position="70"/>
    </location>
</feature>
<proteinExistence type="predicted"/>
<gene>
    <name evidence="2" type="ORF">ACMD2_09053</name>
</gene>
<accession>A0A199VK79</accession>
<comment type="caution">
    <text evidence="2">The sequence shown here is derived from an EMBL/GenBank/DDBJ whole genome shotgun (WGS) entry which is preliminary data.</text>
</comment>
<name>A0A199VK79_ANACO</name>
<organism evidence="2 3">
    <name type="scientific">Ananas comosus</name>
    <name type="common">Pineapple</name>
    <name type="synonym">Ananas ananas</name>
    <dbReference type="NCBI Taxonomy" id="4615"/>
    <lineage>
        <taxon>Eukaryota</taxon>
        <taxon>Viridiplantae</taxon>
        <taxon>Streptophyta</taxon>
        <taxon>Embryophyta</taxon>
        <taxon>Tracheophyta</taxon>
        <taxon>Spermatophyta</taxon>
        <taxon>Magnoliopsida</taxon>
        <taxon>Liliopsida</taxon>
        <taxon>Poales</taxon>
        <taxon>Bromeliaceae</taxon>
        <taxon>Bromelioideae</taxon>
        <taxon>Ananas</taxon>
    </lineage>
</organism>
<evidence type="ECO:0000313" key="2">
    <source>
        <dbReference type="EMBL" id="OAY77499.1"/>
    </source>
</evidence>
<sequence length="174" mass="20181">MPAYETISYLLDFRASCCKCYLARHKMAKNKEIASYSEDLVANNVVTSPVSVTESQDEIDDHEGSSQMNSEEYYESPFLDALENRSNYGEESEYPSSDIRINQSTVFDSIMHEQSQQEQDFISQCSMESSHREPFIGQLLQNEEEVKRFYNLYAYKTGFSIRKATHYKAKKKII</sequence>
<protein>
    <recommendedName>
        <fullName evidence="4">Protein FAR1-RELATED SEQUENCE</fullName>
    </recommendedName>
</protein>
<evidence type="ECO:0000313" key="3">
    <source>
        <dbReference type="Proteomes" id="UP000092600"/>
    </source>
</evidence>
<evidence type="ECO:0008006" key="4">
    <source>
        <dbReference type="Google" id="ProtNLM"/>
    </source>
</evidence>
<dbReference type="AlphaFoldDB" id="A0A199VK79"/>
<reference evidence="2 3" key="1">
    <citation type="journal article" date="2016" name="DNA Res.">
        <title>The draft genome of MD-2 pineapple using hybrid error correction of long reads.</title>
        <authorList>
            <person name="Redwan R.M."/>
            <person name="Saidin A."/>
            <person name="Kumar S.V."/>
        </authorList>
    </citation>
    <scope>NUCLEOTIDE SEQUENCE [LARGE SCALE GENOMIC DNA]</scope>
    <source>
        <strain evidence="3">cv. MD2</strain>
        <tissue evidence="2">Leaf</tissue>
    </source>
</reference>
<dbReference type="Proteomes" id="UP000092600">
    <property type="component" value="Unassembled WGS sequence"/>
</dbReference>
<dbReference type="EMBL" id="LSRQ01001521">
    <property type="protein sequence ID" value="OAY77499.1"/>
    <property type="molecule type" value="Genomic_DNA"/>
</dbReference>